<keyword evidence="2" id="KW-1185">Reference proteome</keyword>
<dbReference type="Proteomes" id="UP000827986">
    <property type="component" value="Unassembled WGS sequence"/>
</dbReference>
<name>A0A9D4B4R8_9SAUR</name>
<reference evidence="1" key="1">
    <citation type="submission" date="2021-09" db="EMBL/GenBank/DDBJ databases">
        <title>The genome of Mauremys mutica provides insights into the evolution of semi-aquatic lifestyle.</title>
        <authorList>
            <person name="Gong S."/>
            <person name="Gao Y."/>
        </authorList>
    </citation>
    <scope>NUCLEOTIDE SEQUENCE</scope>
    <source>
        <strain evidence="1">MM-2020</strain>
        <tissue evidence="1">Muscle</tissue>
    </source>
</reference>
<comment type="caution">
    <text evidence="1">The sequence shown here is derived from an EMBL/GenBank/DDBJ whole genome shotgun (WGS) entry which is preliminary data.</text>
</comment>
<protein>
    <submittedName>
        <fullName evidence="1">Uncharacterized protein</fullName>
    </submittedName>
</protein>
<gene>
    <name evidence="1" type="ORF">KIL84_009240</name>
</gene>
<evidence type="ECO:0000313" key="1">
    <source>
        <dbReference type="EMBL" id="KAH1180404.1"/>
    </source>
</evidence>
<dbReference type="EMBL" id="JAHDVG010000470">
    <property type="protein sequence ID" value="KAH1180404.1"/>
    <property type="molecule type" value="Genomic_DNA"/>
</dbReference>
<evidence type="ECO:0000313" key="2">
    <source>
        <dbReference type="Proteomes" id="UP000827986"/>
    </source>
</evidence>
<dbReference type="AlphaFoldDB" id="A0A9D4B4R8"/>
<proteinExistence type="predicted"/>
<sequence>MNRQRHDLNGRCLCVVNREMWLTAISSCYFQWSRKRCATIHRTEAFISNPSKDSYIALLPWSKGDLLHGNAPPRARTWLRRGSILCDPWGGMSLLVVVQEKGLDDSHFPTSRK</sequence>
<accession>A0A9D4B4R8</accession>
<organism evidence="1 2">
    <name type="scientific">Mauremys mutica</name>
    <name type="common">yellowpond turtle</name>
    <dbReference type="NCBI Taxonomy" id="74926"/>
    <lineage>
        <taxon>Eukaryota</taxon>
        <taxon>Metazoa</taxon>
        <taxon>Chordata</taxon>
        <taxon>Craniata</taxon>
        <taxon>Vertebrata</taxon>
        <taxon>Euteleostomi</taxon>
        <taxon>Archelosauria</taxon>
        <taxon>Testudinata</taxon>
        <taxon>Testudines</taxon>
        <taxon>Cryptodira</taxon>
        <taxon>Durocryptodira</taxon>
        <taxon>Testudinoidea</taxon>
        <taxon>Geoemydidae</taxon>
        <taxon>Geoemydinae</taxon>
        <taxon>Mauremys</taxon>
    </lineage>
</organism>